<dbReference type="RefSeq" id="WP_367767678.1">
    <property type="nucleotide sequence ID" value="NZ_JBFNXR010000003.1"/>
</dbReference>
<dbReference type="InterPro" id="IPR051690">
    <property type="entry name" value="PseI-like"/>
</dbReference>
<dbReference type="Pfam" id="PF03102">
    <property type="entry name" value="NeuB"/>
    <property type="match status" value="1"/>
</dbReference>
<dbReference type="PANTHER" id="PTHR42966:SF1">
    <property type="entry name" value="SIALIC ACID SYNTHASE"/>
    <property type="match status" value="1"/>
</dbReference>
<reference evidence="2 3" key="1">
    <citation type="submission" date="2024-06" db="EMBL/GenBank/DDBJ databases">
        <title>Novosphingobium rhizovicinus M1R2S20.</title>
        <authorList>
            <person name="Sun J.-Q."/>
        </authorList>
    </citation>
    <scope>NUCLEOTIDE SEQUENCE [LARGE SCALE GENOMIC DNA]</scope>
    <source>
        <strain evidence="2 3">M1R2S20</strain>
    </source>
</reference>
<dbReference type="PANTHER" id="PTHR42966">
    <property type="entry name" value="N-ACETYLNEURAMINATE SYNTHASE"/>
    <property type="match status" value="1"/>
</dbReference>
<dbReference type="InterPro" id="IPR013785">
    <property type="entry name" value="Aldolase_TIM"/>
</dbReference>
<organism evidence="2 3">
    <name type="scientific">Novosphingobium rhizovicinum</name>
    <dbReference type="NCBI Taxonomy" id="3228928"/>
    <lineage>
        <taxon>Bacteria</taxon>
        <taxon>Pseudomonadati</taxon>
        <taxon>Pseudomonadota</taxon>
        <taxon>Alphaproteobacteria</taxon>
        <taxon>Sphingomonadales</taxon>
        <taxon>Sphingomonadaceae</taxon>
        <taxon>Novosphingobium</taxon>
    </lineage>
</organism>
<protein>
    <submittedName>
        <fullName evidence="2">N-acetylneuraminate synthase family protein</fullName>
    </submittedName>
</protein>
<evidence type="ECO:0000313" key="2">
    <source>
        <dbReference type="EMBL" id="MEW9853599.1"/>
    </source>
</evidence>
<dbReference type="Proteomes" id="UP001556118">
    <property type="component" value="Unassembled WGS sequence"/>
</dbReference>
<dbReference type="Gene3D" id="3.20.20.70">
    <property type="entry name" value="Aldolase class I"/>
    <property type="match status" value="1"/>
</dbReference>
<accession>A0ABV3R8J7</accession>
<evidence type="ECO:0000313" key="3">
    <source>
        <dbReference type="Proteomes" id="UP001556118"/>
    </source>
</evidence>
<evidence type="ECO:0000259" key="1">
    <source>
        <dbReference type="Pfam" id="PF03102"/>
    </source>
</evidence>
<name>A0ABV3R8J7_9SPHN</name>
<dbReference type="SUPFAM" id="SSF51569">
    <property type="entry name" value="Aldolase"/>
    <property type="match status" value="1"/>
</dbReference>
<proteinExistence type="predicted"/>
<dbReference type="InterPro" id="IPR013132">
    <property type="entry name" value="PseI/NeuA/B-like_N"/>
</dbReference>
<gene>
    <name evidence="2" type="ORF">ABUH87_00105</name>
</gene>
<keyword evidence="3" id="KW-1185">Reference proteome</keyword>
<sequence length="509" mass="57022">MDHFSSRIADIASIYGTDTIFILGKGPSVDAISPDAFAGSLVIAVNDAERIAPADITLFHAAWVKEALIANGLRSRMYVTSTDFAPAGREVLRAPFMPLRNDQSDLLMQRFLSGSFVIEEVLFISALNLARQVAKARGRPQTVYMVGFDFLPESGASEAIEHDYAPGSSADRFFRISMQEFFFLNALYMLKESDLDVIHVGERSFSQITPESLNQRFYVSCTPKPSGRSPGVEITAELTTNHFGDRNRLERMIRAARAAGADYVKVQKRDVESFYTAEQLASAYVSPFGKTFGDYRRQLELDRDDFAFMDSLCREVGIRWFASVLDRPSFEFMLQFDPKIVKLPSTISEHRDYLGYVARNYRESVVLSTGMTGADYEEWLLGNFVNCKKLYLLQCNSAYPTPTADCNIAVVRHYHALAQKNPRIVSGYSSHDFGWLASALAIAAGGRMIEKHVKLGNTNWAHFDAVAVDLTKPDFREFVSKLREAEEMVGCGTKKVNASEHHKYLRVAA</sequence>
<comment type="caution">
    <text evidence="2">The sequence shown here is derived from an EMBL/GenBank/DDBJ whole genome shotgun (WGS) entry which is preliminary data.</text>
</comment>
<feature type="domain" description="PseI/NeuA/B-like" evidence="1">
    <location>
        <begin position="252"/>
        <end position="493"/>
    </location>
</feature>
<dbReference type="EMBL" id="JBFNXR010000003">
    <property type="protein sequence ID" value="MEW9853599.1"/>
    <property type="molecule type" value="Genomic_DNA"/>
</dbReference>